<comment type="caution">
    <text evidence="8">The sequence shown here is derived from an EMBL/GenBank/DDBJ whole genome shotgun (WGS) entry which is preliminary data.</text>
</comment>
<evidence type="ECO:0000256" key="1">
    <source>
        <dbReference type="ARBA" id="ARBA00001961"/>
    </source>
</evidence>
<dbReference type="Gene3D" id="2.60.120.620">
    <property type="entry name" value="q2cbj1_9rhob like domain"/>
    <property type="match status" value="1"/>
</dbReference>
<dbReference type="GO" id="GO:0004656">
    <property type="term" value="F:procollagen-proline 4-dioxygenase activity"/>
    <property type="evidence" value="ECO:0007669"/>
    <property type="project" value="TreeGrafter"/>
</dbReference>
<dbReference type="InterPro" id="IPR045054">
    <property type="entry name" value="P4HA-like"/>
</dbReference>
<dbReference type="Pfam" id="PF13640">
    <property type="entry name" value="2OG-FeII_Oxy_3"/>
    <property type="match status" value="1"/>
</dbReference>
<dbReference type="InterPro" id="IPR044862">
    <property type="entry name" value="Pro_4_hyd_alph_FE2OG_OXY"/>
</dbReference>
<dbReference type="InterPro" id="IPR005123">
    <property type="entry name" value="Oxoglu/Fe-dep_dioxygenase_dom"/>
</dbReference>
<evidence type="ECO:0000256" key="3">
    <source>
        <dbReference type="ARBA" id="ARBA00022964"/>
    </source>
</evidence>
<keyword evidence="3" id="KW-0223">Dioxygenase</keyword>
<evidence type="ECO:0000256" key="2">
    <source>
        <dbReference type="ARBA" id="ARBA00022723"/>
    </source>
</evidence>
<dbReference type="RefSeq" id="XP_044553246.1">
    <property type="nucleotide sequence ID" value="XM_044690665.1"/>
</dbReference>
<feature type="region of interest" description="Disordered" evidence="6">
    <location>
        <begin position="272"/>
        <end position="293"/>
    </location>
</feature>
<gene>
    <name evidence="8" type="ORF">C9374_014654</name>
</gene>
<keyword evidence="5" id="KW-0408">Iron</keyword>
<evidence type="ECO:0000256" key="5">
    <source>
        <dbReference type="ARBA" id="ARBA00023004"/>
    </source>
</evidence>
<dbReference type="InterPro" id="IPR006620">
    <property type="entry name" value="Pro_4_hyd_alph"/>
</dbReference>
<accession>A0AA88H0X6</accession>
<proteinExistence type="predicted"/>
<dbReference type="PANTHER" id="PTHR10869">
    <property type="entry name" value="PROLYL 4-HYDROXYLASE ALPHA SUBUNIT"/>
    <property type="match status" value="1"/>
</dbReference>
<name>A0AA88H0X6_NAELO</name>
<feature type="compositionally biased region" description="Basic residues" evidence="6">
    <location>
        <begin position="275"/>
        <end position="285"/>
    </location>
</feature>
<keyword evidence="2" id="KW-0479">Metal-binding</keyword>
<comment type="cofactor">
    <cofactor evidence="1">
        <name>L-ascorbate</name>
        <dbReference type="ChEBI" id="CHEBI:38290"/>
    </cofactor>
</comment>
<evidence type="ECO:0000256" key="6">
    <source>
        <dbReference type="SAM" id="MobiDB-lite"/>
    </source>
</evidence>
<dbReference type="EMBL" id="PYSW02000008">
    <property type="protein sequence ID" value="KAG2389254.1"/>
    <property type="molecule type" value="Genomic_DNA"/>
</dbReference>
<evidence type="ECO:0000259" key="7">
    <source>
        <dbReference type="PROSITE" id="PS51471"/>
    </source>
</evidence>
<dbReference type="GeneID" id="68107107"/>
<dbReference type="GO" id="GO:0005783">
    <property type="term" value="C:endoplasmic reticulum"/>
    <property type="evidence" value="ECO:0007669"/>
    <property type="project" value="TreeGrafter"/>
</dbReference>
<organism evidence="8 9">
    <name type="scientific">Naegleria lovaniensis</name>
    <name type="common">Amoeba</name>
    <dbReference type="NCBI Taxonomy" id="51637"/>
    <lineage>
        <taxon>Eukaryota</taxon>
        <taxon>Discoba</taxon>
        <taxon>Heterolobosea</taxon>
        <taxon>Tetramitia</taxon>
        <taxon>Eutetramitia</taxon>
        <taxon>Vahlkampfiidae</taxon>
        <taxon>Naegleria</taxon>
    </lineage>
</organism>
<dbReference type="PANTHER" id="PTHR10869:SF246">
    <property type="entry name" value="TRANSMEMBRANE PROLYL 4-HYDROXYLASE"/>
    <property type="match status" value="1"/>
</dbReference>
<dbReference type="AlphaFoldDB" id="A0AA88H0X6"/>
<protein>
    <recommendedName>
        <fullName evidence="7">Fe2OG dioxygenase domain-containing protein</fullName>
    </recommendedName>
</protein>
<keyword evidence="4" id="KW-0560">Oxidoreductase</keyword>
<dbReference type="GO" id="GO:0005506">
    <property type="term" value="F:iron ion binding"/>
    <property type="evidence" value="ECO:0007669"/>
    <property type="project" value="InterPro"/>
</dbReference>
<dbReference type="GO" id="GO:0031418">
    <property type="term" value="F:L-ascorbic acid binding"/>
    <property type="evidence" value="ECO:0007669"/>
    <property type="project" value="InterPro"/>
</dbReference>
<evidence type="ECO:0000313" key="9">
    <source>
        <dbReference type="Proteomes" id="UP000816034"/>
    </source>
</evidence>
<reference evidence="8 9" key="1">
    <citation type="journal article" date="2018" name="BMC Genomics">
        <title>The genome of Naegleria lovaniensis, the basis for a comparative approach to unravel pathogenicity factors of the human pathogenic amoeba N. fowleri.</title>
        <authorList>
            <person name="Liechti N."/>
            <person name="Schurch N."/>
            <person name="Bruggmann R."/>
            <person name="Wittwer M."/>
        </authorList>
    </citation>
    <scope>NUCLEOTIDE SEQUENCE [LARGE SCALE GENOMIC DNA]</scope>
    <source>
        <strain evidence="8 9">ATCC 30569</strain>
    </source>
</reference>
<dbReference type="PROSITE" id="PS51471">
    <property type="entry name" value="FE2OG_OXY"/>
    <property type="match status" value="1"/>
</dbReference>
<keyword evidence="9" id="KW-1185">Reference proteome</keyword>
<evidence type="ECO:0000256" key="4">
    <source>
        <dbReference type="ARBA" id="ARBA00023002"/>
    </source>
</evidence>
<dbReference type="SMART" id="SM00702">
    <property type="entry name" value="P4Hc"/>
    <property type="match status" value="1"/>
</dbReference>
<evidence type="ECO:0000313" key="8">
    <source>
        <dbReference type="EMBL" id="KAG2389254.1"/>
    </source>
</evidence>
<sequence>MTESNNNHKVIFSELEPGIFYFKNLFSPSECAQMIEHGEEISYQQVPITGSGRTNALVWSGIHASDVRNNQRIILDSTGFSREFSEIIFKRMANHLPPNLEFRWKALPEEVNRADVCSTLEKAREWKLCSVSDKFRLYKYEKNQHFLKHFDGTNKRILSMMNDGKTIQAQYLEQSFLTVLIYLNNVEEGGETQFFDAKSKQETFQLKPEMGSAVVFCHEMLHQGNDVLAGVKYLLRTDICYMKKKDVIEKSAVTLKMYNDPSHIKLWNQDASNQKKNRKTCKKTPMKATPPRSYDPLPSGQYIVGDWQVIYHPSCQLYTD</sequence>
<dbReference type="Proteomes" id="UP000816034">
    <property type="component" value="Unassembled WGS sequence"/>
</dbReference>
<feature type="domain" description="Fe2OG dioxygenase" evidence="7">
    <location>
        <begin position="131"/>
        <end position="241"/>
    </location>
</feature>